<evidence type="ECO:0000313" key="3">
    <source>
        <dbReference type="Proteomes" id="UP000052268"/>
    </source>
</evidence>
<keyword evidence="3" id="KW-1185">Reference proteome</keyword>
<name>A0A0J7XN52_9SPHN</name>
<accession>A0A0J7XN52</accession>
<dbReference type="RefSeq" id="WP_059152602.1">
    <property type="nucleotide sequence ID" value="NZ_KQ130456.1"/>
</dbReference>
<evidence type="ECO:0000256" key="1">
    <source>
        <dbReference type="SAM" id="MobiDB-lite"/>
    </source>
</evidence>
<protein>
    <submittedName>
        <fullName evidence="2">Conjugal transfer protein TraD</fullName>
    </submittedName>
</protein>
<feature type="region of interest" description="Disordered" evidence="1">
    <location>
        <begin position="73"/>
        <end position="112"/>
    </location>
</feature>
<dbReference type="Pfam" id="PF06412">
    <property type="entry name" value="TraD"/>
    <property type="match status" value="1"/>
</dbReference>
<dbReference type="EMBL" id="JACU01000008">
    <property type="protein sequence ID" value="KMS52513.1"/>
    <property type="molecule type" value="Genomic_DNA"/>
</dbReference>
<dbReference type="Proteomes" id="UP000052268">
    <property type="component" value="Unassembled WGS sequence"/>
</dbReference>
<sequence>MRKPRDYDAELKALGDKARQLKARRTSQLGELVVATGADALTSEELAGALIAIAATAEPAKREAWRKRGAAFFSGERALEPEQPRPGAGSEPRRPAAEPGGHEPARSEQGTT</sequence>
<gene>
    <name evidence="2" type="ORF">V474_23335</name>
</gene>
<reference evidence="2 3" key="1">
    <citation type="journal article" date="2015" name="G3 (Bethesda)">
        <title>Insights into Ongoing Evolution of the Hexachlorocyclohexane Catabolic Pathway from Comparative Genomics of Ten Sphingomonadaceae Strains.</title>
        <authorList>
            <person name="Pearce S.L."/>
            <person name="Oakeshott J.G."/>
            <person name="Pandey G."/>
        </authorList>
    </citation>
    <scope>NUCLEOTIDE SEQUENCE [LARGE SCALE GENOMIC DNA]</scope>
    <source>
        <strain evidence="2 3">LL02</strain>
    </source>
</reference>
<feature type="compositionally biased region" description="Basic and acidic residues" evidence="1">
    <location>
        <begin position="91"/>
        <end position="106"/>
    </location>
</feature>
<evidence type="ECO:0000313" key="2">
    <source>
        <dbReference type="EMBL" id="KMS52513.1"/>
    </source>
</evidence>
<dbReference type="AlphaFoldDB" id="A0A0J7XN52"/>
<dbReference type="PATRIC" id="fig|1114963.3.peg.3511"/>
<comment type="caution">
    <text evidence="2">The sequence shown here is derived from an EMBL/GenBank/DDBJ whole genome shotgun (WGS) entry which is preliminary data.</text>
</comment>
<organism evidence="2 3">
    <name type="scientific">Novosphingobium barchaimii LL02</name>
    <dbReference type="NCBI Taxonomy" id="1114963"/>
    <lineage>
        <taxon>Bacteria</taxon>
        <taxon>Pseudomonadati</taxon>
        <taxon>Pseudomonadota</taxon>
        <taxon>Alphaproteobacteria</taxon>
        <taxon>Sphingomonadales</taxon>
        <taxon>Sphingomonadaceae</taxon>
        <taxon>Novosphingobium</taxon>
    </lineage>
</organism>
<dbReference type="InterPro" id="IPR009444">
    <property type="entry name" value="Conjugal_tfr_TraD_a-type"/>
</dbReference>
<proteinExistence type="predicted"/>
<dbReference type="OrthoDB" id="7284210at2"/>